<dbReference type="PANTHER" id="PTHR43278">
    <property type="entry name" value="NAD(P)H-DEPENDENT FMN-CONTAINING OXIDOREDUCTASE YWQN-RELATED"/>
    <property type="match status" value="1"/>
</dbReference>
<reference evidence="5" key="1">
    <citation type="journal article" date="2020" name="mSystems">
        <title>Genome- and Community-Level Interaction Insights into Carbon Utilization and Element Cycling Functions of Hydrothermarchaeota in Hydrothermal Sediment.</title>
        <authorList>
            <person name="Zhou Z."/>
            <person name="Liu Y."/>
            <person name="Xu W."/>
            <person name="Pan J."/>
            <person name="Luo Z.H."/>
            <person name="Li M."/>
        </authorList>
    </citation>
    <scope>NUCLEOTIDE SEQUENCE [LARGE SCALE GENOMIC DNA]</scope>
    <source>
        <strain evidence="5">SpSt-732</strain>
    </source>
</reference>
<dbReference type="InterPro" id="IPR005025">
    <property type="entry name" value="FMN_Rdtase-like_dom"/>
</dbReference>
<dbReference type="PANTHER" id="PTHR43278:SF1">
    <property type="entry name" value="IRON-SULFUR FLAVOPROTEIN MJ1083"/>
    <property type="match status" value="1"/>
</dbReference>
<dbReference type="InterPro" id="IPR051796">
    <property type="entry name" value="ISF_SsuE-like"/>
</dbReference>
<keyword evidence="1" id="KW-0285">Flavoprotein</keyword>
<comment type="similarity">
    <text evidence="3">Belongs to the SsuE family. Isf subfamily.</text>
</comment>
<accession>A0A7C4FGX6</accession>
<dbReference type="InterPro" id="IPR029039">
    <property type="entry name" value="Flavoprotein-like_sf"/>
</dbReference>
<name>A0A7C4FGX6_9CREN</name>
<dbReference type="EMBL" id="DTFF01000033">
    <property type="protein sequence ID" value="HGI87469.1"/>
    <property type="molecule type" value="Genomic_DNA"/>
</dbReference>
<evidence type="ECO:0000256" key="1">
    <source>
        <dbReference type="ARBA" id="ARBA00022630"/>
    </source>
</evidence>
<evidence type="ECO:0000313" key="5">
    <source>
        <dbReference type="EMBL" id="HGI87469.1"/>
    </source>
</evidence>
<feature type="domain" description="NADPH-dependent FMN reductase-like" evidence="4">
    <location>
        <begin position="11"/>
        <end position="166"/>
    </location>
</feature>
<organism evidence="5">
    <name type="scientific">Ignisphaera aggregans</name>
    <dbReference type="NCBI Taxonomy" id="334771"/>
    <lineage>
        <taxon>Archaea</taxon>
        <taxon>Thermoproteota</taxon>
        <taxon>Thermoprotei</taxon>
        <taxon>Desulfurococcales</taxon>
        <taxon>Desulfurococcaceae</taxon>
        <taxon>Ignisphaera</taxon>
    </lineage>
</organism>
<gene>
    <name evidence="5" type="ORF">ENV14_03645</name>
</gene>
<keyword evidence="2" id="KW-0288">FMN</keyword>
<comment type="caution">
    <text evidence="5">The sequence shown here is derived from an EMBL/GenBank/DDBJ whole genome shotgun (WGS) entry which is preliminary data.</text>
</comment>
<evidence type="ECO:0000259" key="4">
    <source>
        <dbReference type="Pfam" id="PF03358"/>
    </source>
</evidence>
<dbReference type="SUPFAM" id="SSF52218">
    <property type="entry name" value="Flavoproteins"/>
    <property type="match status" value="1"/>
</dbReference>
<dbReference type="GO" id="GO:0016491">
    <property type="term" value="F:oxidoreductase activity"/>
    <property type="evidence" value="ECO:0007669"/>
    <property type="project" value="InterPro"/>
</dbReference>
<dbReference type="AlphaFoldDB" id="A0A7C4FGX6"/>
<sequence>MRFRTLSLGNMSILIISSSPHKYGNVRLTSEACKRIAEYLEGVRAIVLDVYDFDIKPCKGCVSEDVNQCKLPCVYEDDMKRLYEVIEKSDGMVFVSPVYWYNIPGPLKNFIDRLTVFENAIFIEGRSRLEGKVAGFIAIGNDTGAVALIQNLMAVLNSMGVAIPPWALAYHESEEPVIENKSFMLDVANVVRGVVTMIKVLKGVERPAYWYRADNEYLEQVTQIFQQIHKEFSIQRTLKSSSPQHL</sequence>
<dbReference type="Pfam" id="PF03358">
    <property type="entry name" value="FMN_red"/>
    <property type="match status" value="1"/>
</dbReference>
<evidence type="ECO:0000256" key="2">
    <source>
        <dbReference type="ARBA" id="ARBA00022643"/>
    </source>
</evidence>
<dbReference type="Gene3D" id="3.40.50.360">
    <property type="match status" value="1"/>
</dbReference>
<evidence type="ECO:0000256" key="3">
    <source>
        <dbReference type="ARBA" id="ARBA00038292"/>
    </source>
</evidence>
<protein>
    <submittedName>
        <fullName evidence="5">Flavodoxin family protein</fullName>
    </submittedName>
</protein>
<proteinExistence type="inferred from homology"/>